<evidence type="ECO:0000256" key="1">
    <source>
        <dbReference type="ARBA" id="ARBA00004141"/>
    </source>
</evidence>
<comment type="caution">
    <text evidence="7">The sequence shown here is derived from an EMBL/GenBank/DDBJ whole genome shotgun (WGS) entry which is preliminary data.</text>
</comment>
<evidence type="ECO:0000313" key="8">
    <source>
        <dbReference type="Proteomes" id="UP000051802"/>
    </source>
</evidence>
<dbReference type="Proteomes" id="UP000051802">
    <property type="component" value="Unassembled WGS sequence"/>
</dbReference>
<keyword evidence="8" id="KW-1185">Reference proteome</keyword>
<feature type="transmembrane region" description="Helical" evidence="5">
    <location>
        <begin position="397"/>
        <end position="415"/>
    </location>
</feature>
<dbReference type="Pfam" id="PF04932">
    <property type="entry name" value="Wzy_C"/>
    <property type="match status" value="1"/>
</dbReference>
<dbReference type="RefSeq" id="WP_057649327.1">
    <property type="nucleotide sequence ID" value="NZ_LLXU01000135.1"/>
</dbReference>
<feature type="transmembrane region" description="Helical" evidence="5">
    <location>
        <begin position="338"/>
        <end position="359"/>
    </location>
</feature>
<feature type="transmembrane region" description="Helical" evidence="5">
    <location>
        <begin position="127"/>
        <end position="145"/>
    </location>
</feature>
<organism evidence="7 8">
    <name type="scientific">Stenotrophomonas panacihumi</name>
    <dbReference type="NCBI Taxonomy" id="676599"/>
    <lineage>
        <taxon>Bacteria</taxon>
        <taxon>Pseudomonadati</taxon>
        <taxon>Pseudomonadota</taxon>
        <taxon>Gammaproteobacteria</taxon>
        <taxon>Lysobacterales</taxon>
        <taxon>Lysobacteraceae</taxon>
        <taxon>Stenotrophomonas</taxon>
    </lineage>
</organism>
<keyword evidence="4 5" id="KW-0472">Membrane</keyword>
<feature type="transmembrane region" description="Helical" evidence="5">
    <location>
        <begin position="205"/>
        <end position="222"/>
    </location>
</feature>
<dbReference type="AlphaFoldDB" id="A0A0R0A834"/>
<keyword evidence="3 5" id="KW-1133">Transmembrane helix</keyword>
<feature type="transmembrane region" description="Helical" evidence="5">
    <location>
        <begin position="229"/>
        <end position="249"/>
    </location>
</feature>
<dbReference type="GO" id="GO:0016020">
    <property type="term" value="C:membrane"/>
    <property type="evidence" value="ECO:0007669"/>
    <property type="project" value="UniProtKB-SubCell"/>
</dbReference>
<evidence type="ECO:0000256" key="4">
    <source>
        <dbReference type="ARBA" id="ARBA00023136"/>
    </source>
</evidence>
<feature type="transmembrane region" description="Helical" evidence="5">
    <location>
        <begin position="29"/>
        <end position="53"/>
    </location>
</feature>
<reference evidence="7 8" key="1">
    <citation type="submission" date="2015-10" db="EMBL/GenBank/DDBJ databases">
        <title>Genome sequencing and analysis of members of genus Stenotrophomonas.</title>
        <authorList>
            <person name="Patil P.P."/>
            <person name="Midha S."/>
            <person name="Patil P.B."/>
        </authorList>
    </citation>
    <scope>NUCLEOTIDE SEQUENCE [LARGE SCALE GENOMIC DNA]</scope>
    <source>
        <strain evidence="7 8">JCM 16536</strain>
    </source>
</reference>
<dbReference type="InterPro" id="IPR007016">
    <property type="entry name" value="O-antigen_ligase-rel_domated"/>
</dbReference>
<feature type="domain" description="O-antigen ligase-related" evidence="6">
    <location>
        <begin position="189"/>
        <end position="345"/>
    </location>
</feature>
<evidence type="ECO:0000313" key="7">
    <source>
        <dbReference type="EMBL" id="KRG37415.1"/>
    </source>
</evidence>
<dbReference type="STRING" id="676599.ARC20_16550"/>
<gene>
    <name evidence="7" type="ORF">ARC20_16550</name>
</gene>
<feature type="transmembrane region" description="Helical" evidence="5">
    <location>
        <begin position="74"/>
        <end position="93"/>
    </location>
</feature>
<protein>
    <submittedName>
        <fullName evidence="7">Polymerase</fullName>
    </submittedName>
</protein>
<evidence type="ECO:0000259" key="6">
    <source>
        <dbReference type="Pfam" id="PF04932"/>
    </source>
</evidence>
<accession>A0A0R0A834</accession>
<name>A0A0R0A834_9GAMM</name>
<dbReference type="PANTHER" id="PTHR37422">
    <property type="entry name" value="TEICHURONIC ACID BIOSYNTHESIS PROTEIN TUAE"/>
    <property type="match status" value="1"/>
</dbReference>
<dbReference type="OrthoDB" id="27575at2"/>
<feature type="transmembrane region" description="Helical" evidence="5">
    <location>
        <begin position="183"/>
        <end position="199"/>
    </location>
</feature>
<proteinExistence type="predicted"/>
<evidence type="ECO:0000256" key="2">
    <source>
        <dbReference type="ARBA" id="ARBA00022692"/>
    </source>
</evidence>
<feature type="transmembrane region" description="Helical" evidence="5">
    <location>
        <begin position="371"/>
        <end position="391"/>
    </location>
</feature>
<dbReference type="PANTHER" id="PTHR37422:SF23">
    <property type="entry name" value="TEICHURONIC ACID BIOSYNTHESIS PROTEIN TUAE"/>
    <property type="match status" value="1"/>
</dbReference>
<evidence type="ECO:0000256" key="5">
    <source>
        <dbReference type="SAM" id="Phobius"/>
    </source>
</evidence>
<comment type="subcellular location">
    <subcellularLocation>
        <location evidence="1">Membrane</location>
        <topology evidence="1">Multi-pass membrane protein</topology>
    </subcellularLocation>
</comment>
<sequence>MTLLHPTRPELPALADASRARRLGGVAEFGVFALAAFVIVMPSGLLPFGLCLFGTSVMGFRAMRQSVPGMGVNLRALGWLTVAVLLMSLWSVLLFEHGLRDVDNRSRFVVLPWAALWVYAMQPRMIWLWRGAVAGIFAALLLAAFQVARGDPRAEGWTNAIVLADIVLMLMVLAVFCRPRGRWIWVVPALVAGCVTIVLSGSRGVWPALLCLLVVVAMGARWRDGRTRLLILAAVAAIGATIVLTVPALTHQMRIGELQRDMQRYEVGDVDSSAGARLERLHVAYDTFLEHPLTGVGVGHFDDAMKRLPICDTDQWIDRCHLGHAHNDVAEWAATQGILGIALLFAVYGVPLWLLVRLYRRSGQTRFRGPAAAGIVVVLSYVLCGMTQSMFAHQVTASFYVSIIGTLIGLAVREAEQAQPLRRG</sequence>
<evidence type="ECO:0000256" key="3">
    <source>
        <dbReference type="ARBA" id="ARBA00022989"/>
    </source>
</evidence>
<dbReference type="InterPro" id="IPR051533">
    <property type="entry name" value="WaaL-like"/>
</dbReference>
<feature type="transmembrane region" description="Helical" evidence="5">
    <location>
        <begin position="157"/>
        <end position="176"/>
    </location>
</feature>
<keyword evidence="2 5" id="KW-0812">Transmembrane</keyword>
<dbReference type="EMBL" id="LLXU01000135">
    <property type="protein sequence ID" value="KRG37415.1"/>
    <property type="molecule type" value="Genomic_DNA"/>
</dbReference>